<evidence type="ECO:0000259" key="2">
    <source>
        <dbReference type="Pfam" id="PF07863"/>
    </source>
</evidence>
<dbReference type="InterPro" id="IPR012424">
    <property type="entry name" value="Conjugative_transposon_TraJ_C"/>
</dbReference>
<evidence type="ECO:0000256" key="1">
    <source>
        <dbReference type="SAM" id="Phobius"/>
    </source>
</evidence>
<keyword evidence="1" id="KW-0812">Transmembrane</keyword>
<name>A0AAJ5WQ38_9BACT</name>
<evidence type="ECO:0000313" key="4">
    <source>
        <dbReference type="Proteomes" id="UP001220610"/>
    </source>
</evidence>
<protein>
    <submittedName>
        <fullName evidence="3">Conjugative transposon protein TraJ</fullName>
    </submittedName>
</protein>
<reference evidence="3" key="1">
    <citation type="submission" date="2023-03" db="EMBL/GenBank/DDBJ databases">
        <title>Andean soil-derived lignocellulolytic bacterial consortium as a source of novel taxa and putative plastic-active enzymes.</title>
        <authorList>
            <person name="Diaz-Garcia L."/>
            <person name="Chuvochina M."/>
            <person name="Feuerriegel G."/>
            <person name="Bunk B."/>
            <person name="Sproer C."/>
            <person name="Streit W.R."/>
            <person name="Rodriguez L.M."/>
            <person name="Overmann J."/>
            <person name="Jimenez D.J."/>
        </authorList>
    </citation>
    <scope>NUCLEOTIDE SEQUENCE</scope>
    <source>
        <strain evidence="3">MAG 7</strain>
    </source>
</reference>
<proteinExistence type="predicted"/>
<feature type="transmembrane region" description="Helical" evidence="1">
    <location>
        <begin position="89"/>
        <end position="109"/>
    </location>
</feature>
<dbReference type="AlphaFoldDB" id="A0AAJ5WQ38"/>
<sequence>MCVKVGTALLLMVVVIPNVCFGQDLGQSIEGLNGVLGKIHDKLIVHSKALINVGRGLAGFAALWWIASRVWKHLANAEQIDFYPLLRPFAIGLCILNFNGLIALFRGVLMPIETGTRAMVTNSNDAVKKLLAQKEEALKKTELWRIYVGPDGDGNRAEWYRYTYQESPKKEGWYGVVGNDILFAAEKAGYKFRNAVKEVISEVLRIIFEAAALTINTLRTFQLVILTILGPLVLGLSAFDGLHHTLAVWVARYINIFLWVPVANIFGAVISEIQEEMIKLDLENISMTGYTSMFNATDVGYLIFLIIGIVGYTTVPSVANYIVHAAGGGALQQKVSSVFSSTAKSMGSTAMAYGSAGTSLGANMAADAMGDMSNAISSGMASQKQSEPYFADKLKGNG</sequence>
<dbReference type="InterPro" id="IPR022393">
    <property type="entry name" value="Conjugative_transposon_TraJ"/>
</dbReference>
<organism evidence="3 4">
    <name type="scientific">Candidatus Pseudobacter hemicellulosilyticus</name>
    <dbReference type="NCBI Taxonomy" id="3121375"/>
    <lineage>
        <taxon>Bacteria</taxon>
        <taxon>Pseudomonadati</taxon>
        <taxon>Bacteroidota</taxon>
        <taxon>Chitinophagia</taxon>
        <taxon>Chitinophagales</taxon>
        <taxon>Chitinophagaceae</taxon>
        <taxon>Pseudobacter</taxon>
    </lineage>
</organism>
<dbReference type="Pfam" id="PF07863">
    <property type="entry name" value="CtnDOT_TraJ"/>
    <property type="match status" value="1"/>
</dbReference>
<keyword evidence="1" id="KW-1133">Transmembrane helix</keyword>
<feature type="transmembrane region" description="Helical" evidence="1">
    <location>
        <begin position="221"/>
        <end position="239"/>
    </location>
</feature>
<evidence type="ECO:0000313" key="3">
    <source>
        <dbReference type="EMBL" id="WEK36101.1"/>
    </source>
</evidence>
<dbReference type="Proteomes" id="UP001220610">
    <property type="component" value="Chromosome"/>
</dbReference>
<dbReference type="NCBIfam" id="TIGR03782">
    <property type="entry name" value="Bac_Flav_CT_J"/>
    <property type="match status" value="1"/>
</dbReference>
<dbReference type="EMBL" id="CP119311">
    <property type="protein sequence ID" value="WEK36101.1"/>
    <property type="molecule type" value="Genomic_DNA"/>
</dbReference>
<feature type="transmembrane region" description="Helical" evidence="1">
    <location>
        <begin position="292"/>
        <end position="312"/>
    </location>
</feature>
<keyword evidence="1" id="KW-0472">Membrane</keyword>
<accession>A0AAJ5WQ38</accession>
<feature type="transmembrane region" description="Helical" evidence="1">
    <location>
        <begin position="251"/>
        <end position="271"/>
    </location>
</feature>
<feature type="domain" description="Conjugative transposon TraJ C-terminal" evidence="2">
    <location>
        <begin position="28"/>
        <end position="396"/>
    </location>
</feature>
<gene>
    <name evidence="3" type="primary">traJ</name>
    <name evidence="3" type="ORF">P0Y53_01185</name>
</gene>